<reference evidence="5 6" key="1">
    <citation type="journal article" date="2013" name="Genome Announc.">
        <title>Draft Genome Sequence of Arthrobacter gangotriensis Strain Lz1yT, Isolated from a Penguin Rookery Soil Sample Collected in Antarctica, near the Indian Station Dakshin Gangotri.</title>
        <authorList>
            <person name="Shivaji S."/>
            <person name="Ara S."/>
            <person name="Bandi S."/>
            <person name="Singh A."/>
            <person name="Kumar Pinnaka A."/>
        </authorList>
    </citation>
    <scope>NUCLEOTIDE SEQUENCE [LARGE SCALE GENOMIC DNA]</scope>
    <source>
        <strain evidence="5 6">Lz1y</strain>
    </source>
</reference>
<dbReference type="EMBL" id="AOCK01000001">
    <property type="protein sequence ID" value="EMR00326.1"/>
    <property type="molecule type" value="Genomic_DNA"/>
</dbReference>
<dbReference type="PANTHER" id="PTHR44688:SF16">
    <property type="entry name" value="DNA-BINDING TRANSCRIPTIONAL ACTIVATOR DEVR_DOSR"/>
    <property type="match status" value="1"/>
</dbReference>
<evidence type="ECO:0000256" key="1">
    <source>
        <dbReference type="ARBA" id="ARBA00023015"/>
    </source>
</evidence>
<sequence>MGQGVASPTQNAHPALARFAAWEQDGSRLLLIRAAAGTGRRLFARSWVGGRRGEVHDWSGNHLDEVAELETLAMRMHREADLHAAVILPPSAPLWDLASVAPFVLAEQHDLLLDAREIAQLAEPGRPIDPDQARAIHELCGGWLGAARVLAAEPGGHARAQHLIRTGLAPWLRHHDPRGELSEAAFLPQLDAQTVEAFFGQVSPEVHVMEDLSRAGLVQADGSGGWMMPALVRQVLMERVGLLGRERIGALEQGAVDAMAETSGVGPALKAAVDGRRWPAILNLLLEKWVDMFMANPKHLAAVAAKVPRFVSGQTHYMRVGLRILGSAGKDGMVLHLPSLAPDYSTDSTAQRLREDTERLYRTPNARALTIGMLEISHLRLAGLYEEAGGAAQRLREALSRGLDTQRLNPSLAALVEFHSGLTLHLAGCDAEAVRAYETGFRLAQASGKAFLVADVAGKLALFHALEGNGDSARRWLAEHEAAIAQVGWGRKMIAHTATLARAFLDVADLRFGEAARELDGLPQTPGNDEFWSVHAYLLVMQSLQGASPESARRLIDAWRTERRYACAAPLADRLLDEALLLAEIIEAGGCPSRHAGARVHPALVAFGHLVGGEPDKALTMLRGQQKAPATRRWEGFALFLDVAARNPGPPRVLVLQQLKEQRGQRMNLVEIALLRMIPGWADVAGGLQLEPEELDRLEMVAAPVRGTGTRRPVLTPREQEVLRQLRMGMSRREIAEAGFRSENTVKTQIRSLYRKLGATDVAQALEHARERGI</sequence>
<keyword evidence="1" id="KW-0805">Transcription regulation</keyword>
<gene>
    <name evidence="5" type="ORF">ADIAG_00333</name>
</gene>
<dbReference type="InterPro" id="IPR016032">
    <property type="entry name" value="Sig_transdc_resp-reg_C-effctor"/>
</dbReference>
<name>M7MZF5_9MICC</name>
<dbReference type="AlphaFoldDB" id="M7MZF5"/>
<dbReference type="Gene3D" id="1.10.10.10">
    <property type="entry name" value="Winged helix-like DNA-binding domain superfamily/Winged helix DNA-binding domain"/>
    <property type="match status" value="1"/>
</dbReference>
<dbReference type="SMART" id="SM00421">
    <property type="entry name" value="HTH_LUXR"/>
    <property type="match status" value="1"/>
</dbReference>
<protein>
    <submittedName>
        <fullName evidence="5">DNA-binding response regulator</fullName>
    </submittedName>
</protein>
<dbReference type="GO" id="GO:0006355">
    <property type="term" value="P:regulation of DNA-templated transcription"/>
    <property type="evidence" value="ECO:0007669"/>
    <property type="project" value="InterPro"/>
</dbReference>
<dbReference type="InterPro" id="IPR036388">
    <property type="entry name" value="WH-like_DNA-bd_sf"/>
</dbReference>
<dbReference type="Pfam" id="PF00196">
    <property type="entry name" value="GerE"/>
    <property type="match status" value="1"/>
</dbReference>
<evidence type="ECO:0000313" key="5">
    <source>
        <dbReference type="EMBL" id="EMR00326.1"/>
    </source>
</evidence>
<dbReference type="RefSeq" id="WP_007269540.1">
    <property type="nucleotide sequence ID" value="NZ_AOCK01000001.1"/>
</dbReference>
<dbReference type="eggNOG" id="COG2909">
    <property type="taxonomic scope" value="Bacteria"/>
</dbReference>
<dbReference type="Proteomes" id="UP000012015">
    <property type="component" value="Unassembled WGS sequence"/>
</dbReference>
<keyword evidence="6" id="KW-1185">Reference proteome</keyword>
<dbReference type="STRING" id="1276920.ADIAG_00333"/>
<dbReference type="PROSITE" id="PS50043">
    <property type="entry name" value="HTH_LUXR_2"/>
    <property type="match status" value="1"/>
</dbReference>
<dbReference type="SUPFAM" id="SSF46894">
    <property type="entry name" value="C-terminal effector domain of the bipartite response regulators"/>
    <property type="match status" value="1"/>
</dbReference>
<evidence type="ECO:0000256" key="3">
    <source>
        <dbReference type="ARBA" id="ARBA00023163"/>
    </source>
</evidence>
<dbReference type="GO" id="GO:0003677">
    <property type="term" value="F:DNA binding"/>
    <property type="evidence" value="ECO:0007669"/>
    <property type="project" value="UniProtKB-KW"/>
</dbReference>
<evidence type="ECO:0000256" key="2">
    <source>
        <dbReference type="ARBA" id="ARBA00023125"/>
    </source>
</evidence>
<evidence type="ECO:0000259" key="4">
    <source>
        <dbReference type="PROSITE" id="PS50043"/>
    </source>
</evidence>
<comment type="caution">
    <text evidence="5">The sequence shown here is derived from an EMBL/GenBank/DDBJ whole genome shotgun (WGS) entry which is preliminary data.</text>
</comment>
<dbReference type="PRINTS" id="PR00038">
    <property type="entry name" value="HTHLUXR"/>
</dbReference>
<evidence type="ECO:0000313" key="6">
    <source>
        <dbReference type="Proteomes" id="UP000012015"/>
    </source>
</evidence>
<accession>M7MZF5</accession>
<dbReference type="CDD" id="cd06170">
    <property type="entry name" value="LuxR_C_like"/>
    <property type="match status" value="1"/>
</dbReference>
<dbReference type="PANTHER" id="PTHR44688">
    <property type="entry name" value="DNA-BINDING TRANSCRIPTIONAL ACTIVATOR DEVR_DOSR"/>
    <property type="match status" value="1"/>
</dbReference>
<keyword evidence="2 5" id="KW-0238">DNA-binding</keyword>
<dbReference type="PATRIC" id="fig|1276920.7.peg.327"/>
<feature type="domain" description="HTH luxR-type" evidence="4">
    <location>
        <begin position="708"/>
        <end position="773"/>
    </location>
</feature>
<keyword evidence="3" id="KW-0804">Transcription</keyword>
<proteinExistence type="predicted"/>
<organism evidence="5 6">
    <name type="scientific">Paeniglutamicibacter gangotriensis Lz1y</name>
    <dbReference type="NCBI Taxonomy" id="1276920"/>
    <lineage>
        <taxon>Bacteria</taxon>
        <taxon>Bacillati</taxon>
        <taxon>Actinomycetota</taxon>
        <taxon>Actinomycetes</taxon>
        <taxon>Micrococcales</taxon>
        <taxon>Micrococcaceae</taxon>
        <taxon>Paeniglutamicibacter</taxon>
    </lineage>
</organism>
<dbReference type="InterPro" id="IPR000792">
    <property type="entry name" value="Tscrpt_reg_LuxR_C"/>
</dbReference>